<dbReference type="STRING" id="1305764.R9NVL2"/>
<evidence type="ECO:0008006" key="5">
    <source>
        <dbReference type="Google" id="ProtNLM"/>
    </source>
</evidence>
<reference evidence="4" key="1">
    <citation type="journal article" date="2013" name="Genome Announc.">
        <title>Draft genome sequence of the basidiomycetous yeast-like fungus Pseudozyma hubeiensis SY62, which produces an abundant amount of the biosurfactant mannosylerythritol lipids.</title>
        <authorList>
            <person name="Konishi M."/>
            <person name="Hatada Y."/>
            <person name="Horiuchi J."/>
        </authorList>
    </citation>
    <scope>NUCLEOTIDE SEQUENCE [LARGE SCALE GENOMIC DNA]</scope>
    <source>
        <strain evidence="4">SY62</strain>
    </source>
</reference>
<gene>
    <name evidence="3" type="ORF">PHSY_000047</name>
</gene>
<dbReference type="SUPFAM" id="SSF102198">
    <property type="entry name" value="Putative cyclase"/>
    <property type="match status" value="1"/>
</dbReference>
<evidence type="ECO:0000313" key="3">
    <source>
        <dbReference type="EMBL" id="GAC92494.1"/>
    </source>
</evidence>
<dbReference type="Proteomes" id="UP000014071">
    <property type="component" value="Unassembled WGS sequence"/>
</dbReference>
<dbReference type="OrthoDB" id="5396at2759"/>
<evidence type="ECO:0000256" key="2">
    <source>
        <dbReference type="SAM" id="MobiDB-lite"/>
    </source>
</evidence>
<comment type="similarity">
    <text evidence="1">Belongs to the Cyclase 1 superfamily.</text>
</comment>
<feature type="compositionally biased region" description="Basic and acidic residues" evidence="2">
    <location>
        <begin position="67"/>
        <end position="82"/>
    </location>
</feature>
<dbReference type="Gene3D" id="3.50.30.50">
    <property type="entry name" value="Putative cyclase"/>
    <property type="match status" value="1"/>
</dbReference>
<feature type="compositionally biased region" description="Basic and acidic residues" evidence="2">
    <location>
        <begin position="44"/>
        <end position="60"/>
    </location>
</feature>
<dbReference type="EMBL" id="DF238764">
    <property type="protein sequence ID" value="GAC92494.1"/>
    <property type="molecule type" value="Genomic_DNA"/>
</dbReference>
<feature type="region of interest" description="Disordered" evidence="2">
    <location>
        <begin position="207"/>
        <end position="236"/>
    </location>
</feature>
<dbReference type="GeneID" id="24105360"/>
<protein>
    <recommendedName>
        <fullName evidence="5">Cyclase</fullName>
    </recommendedName>
</protein>
<proteinExistence type="inferred from homology"/>
<dbReference type="RefSeq" id="XP_012186081.1">
    <property type="nucleotide sequence ID" value="XM_012330691.1"/>
</dbReference>
<feature type="region of interest" description="Disordered" evidence="2">
    <location>
        <begin position="40"/>
        <end position="82"/>
    </location>
</feature>
<dbReference type="InterPro" id="IPR007325">
    <property type="entry name" value="KFase/CYL"/>
</dbReference>
<dbReference type="GO" id="GO:0019441">
    <property type="term" value="P:L-tryptophan catabolic process to kynurenine"/>
    <property type="evidence" value="ECO:0007669"/>
    <property type="project" value="InterPro"/>
</dbReference>
<dbReference type="PANTHER" id="PTHR34861:SF10">
    <property type="entry name" value="CYCLASE"/>
    <property type="match status" value="1"/>
</dbReference>
<dbReference type="HOGENOM" id="CLU_030671_6_0_1"/>
<evidence type="ECO:0000256" key="1">
    <source>
        <dbReference type="ARBA" id="ARBA00007865"/>
    </source>
</evidence>
<feature type="region of interest" description="Disordered" evidence="2">
    <location>
        <begin position="383"/>
        <end position="402"/>
    </location>
</feature>
<dbReference type="InterPro" id="IPR037175">
    <property type="entry name" value="KFase_sf"/>
</dbReference>
<keyword evidence="4" id="KW-1185">Reference proteome</keyword>
<evidence type="ECO:0000313" key="4">
    <source>
        <dbReference type="Proteomes" id="UP000014071"/>
    </source>
</evidence>
<dbReference type="AlphaFoldDB" id="R9NVL2"/>
<dbReference type="eggNOG" id="ENOG502QW43">
    <property type="taxonomic scope" value="Eukaryota"/>
</dbReference>
<sequence length="616" mass="67548">MLRAKGRGKYEVMQETKCRNASCTLLCREAIPSSSPVTRLKALHRLDRPPLKMVDSDSKAPKNSQASDDHRSQQDADEESNRQRIASIASRFGGLAAQASSQAAQKSTEAAAEAGQQVVKTVESTRHAAATQTAGLLQAMALTTKNVSSGSNNGKAWYEYESPLHARRRLAEYESPLHARRRLAAIASQLGLATSSAKQAPGLLGALTSSRQSTSNSAADSKHSSSEKWATAPLPDYHQLPSEGGWPGCAWDVWGRGDQLGTINLLTESVVLRAAKEQIKTGRTVSLNWPVHLPAEPFFRRKALTHKPFGKGGPPYTEPRDAYIAGARAKNPDLLVREDTKVPVSDEMLELNTQSGSQWDGFRHFGHMPLNVFYGGASRASIQDSFDDASPQPGDPQSWNSEDAKKRNALGIHHLAQHGICGRGVLLDVFEYLSHHGTEHVEREGYEWSKWSQHGGGKGYDPRSGFRITVADLIATAKHQNVTFRRGDILLVRSGFTARYYSLSLTERAEWSSPAGGMPFAGVEQSEEMKQFMWNNHFSAVAGDSPAFEARPTRDGECMLHETFLAMWGMPIGELFDLEGLAQTCREMGRWEFYFASWPLNLFGGVASCANASATF</sequence>
<accession>R9NVL2</accession>
<dbReference type="Pfam" id="PF04199">
    <property type="entry name" value="Cyclase"/>
    <property type="match status" value="1"/>
</dbReference>
<dbReference type="GO" id="GO:0004061">
    <property type="term" value="F:arylformamidase activity"/>
    <property type="evidence" value="ECO:0007669"/>
    <property type="project" value="InterPro"/>
</dbReference>
<dbReference type="PANTHER" id="PTHR34861">
    <property type="match status" value="1"/>
</dbReference>
<name>R9NVL2_PSEHS</name>
<organism evidence="3 4">
    <name type="scientific">Pseudozyma hubeiensis (strain SY62)</name>
    <name type="common">Yeast</name>
    <dbReference type="NCBI Taxonomy" id="1305764"/>
    <lineage>
        <taxon>Eukaryota</taxon>
        <taxon>Fungi</taxon>
        <taxon>Dikarya</taxon>
        <taxon>Basidiomycota</taxon>
        <taxon>Ustilaginomycotina</taxon>
        <taxon>Ustilaginomycetes</taxon>
        <taxon>Ustilaginales</taxon>
        <taxon>Ustilaginaceae</taxon>
        <taxon>Pseudozyma</taxon>
    </lineage>
</organism>